<evidence type="ECO:0000256" key="1">
    <source>
        <dbReference type="SAM" id="MobiDB-lite"/>
    </source>
</evidence>
<evidence type="ECO:0000313" key="2">
    <source>
        <dbReference type="EMBL" id="SMB79657.1"/>
    </source>
</evidence>
<reference evidence="2 3" key="1">
    <citation type="submission" date="2017-04" db="EMBL/GenBank/DDBJ databases">
        <authorList>
            <person name="Afonso C.L."/>
            <person name="Miller P.J."/>
            <person name="Scott M.A."/>
            <person name="Spackman E."/>
            <person name="Goraichik I."/>
            <person name="Dimitrov K.M."/>
            <person name="Suarez D.L."/>
            <person name="Swayne D.E."/>
        </authorList>
    </citation>
    <scope>NUCLEOTIDE SEQUENCE [LARGE SCALE GENOMIC DNA]</scope>
    <source>
        <strain evidence="2 3">KR-140</strain>
    </source>
</reference>
<gene>
    <name evidence="2" type="ORF">SAMN00790413_05295</name>
</gene>
<keyword evidence="3" id="KW-1185">Reference proteome</keyword>
<sequence>MASRAGDLNGEARREADAPCTLPSNRGAASNADWAEKENRKTCRHRVTPMQREPMDTRAGDASFAPEARP</sequence>
<protein>
    <submittedName>
        <fullName evidence="2">Uncharacterized protein</fullName>
    </submittedName>
</protein>
<organism evidence="2 3">
    <name type="scientific">Deinococcus hopiensis KR-140</name>
    <dbReference type="NCBI Taxonomy" id="695939"/>
    <lineage>
        <taxon>Bacteria</taxon>
        <taxon>Thermotogati</taxon>
        <taxon>Deinococcota</taxon>
        <taxon>Deinococci</taxon>
        <taxon>Deinococcales</taxon>
        <taxon>Deinococcaceae</taxon>
        <taxon>Deinococcus</taxon>
    </lineage>
</organism>
<dbReference type="STRING" id="695939.SAMN00790413_05295"/>
<proteinExistence type="predicted"/>
<dbReference type="AlphaFoldDB" id="A0A1W1UEZ2"/>
<name>A0A1W1UEZ2_9DEIO</name>
<evidence type="ECO:0000313" key="3">
    <source>
        <dbReference type="Proteomes" id="UP000192582"/>
    </source>
</evidence>
<accession>A0A1W1UEZ2</accession>
<feature type="region of interest" description="Disordered" evidence="1">
    <location>
        <begin position="1"/>
        <end position="70"/>
    </location>
</feature>
<dbReference type="Proteomes" id="UP000192582">
    <property type="component" value="Unassembled WGS sequence"/>
</dbReference>
<dbReference type="EMBL" id="FWWU01000004">
    <property type="protein sequence ID" value="SMB79657.1"/>
    <property type="molecule type" value="Genomic_DNA"/>
</dbReference>